<dbReference type="AlphaFoldDB" id="A0AAV4NS30"/>
<accession>A0AAV4NS30</accession>
<proteinExistence type="predicted"/>
<gene>
    <name evidence="2" type="ORF">CDAR_113621</name>
</gene>
<feature type="compositionally biased region" description="Basic residues" evidence="1">
    <location>
        <begin position="1"/>
        <end position="11"/>
    </location>
</feature>
<keyword evidence="3" id="KW-1185">Reference proteome</keyword>
<feature type="compositionally biased region" description="Basic and acidic residues" evidence="1">
    <location>
        <begin position="23"/>
        <end position="33"/>
    </location>
</feature>
<protein>
    <submittedName>
        <fullName evidence="2">Uncharacterized protein</fullName>
    </submittedName>
</protein>
<sequence>MPQNSAKHRKERPTQQAAKSRKKDTQRTFWNDELHLSTSAPSAVMKSSLHCDCNLDKPHFEMSRGGWGGMFRIPEAEDGGGEISARPCSPTGKPRGGSVTNGPTHPIRSRIDSFSPGTALPDLEKRLPMTDTLGGAVKNGRGGMLFIKSKREKRMTNNPE</sequence>
<reference evidence="2 3" key="1">
    <citation type="submission" date="2021-06" db="EMBL/GenBank/DDBJ databases">
        <title>Caerostris darwini draft genome.</title>
        <authorList>
            <person name="Kono N."/>
            <person name="Arakawa K."/>
        </authorList>
    </citation>
    <scope>NUCLEOTIDE SEQUENCE [LARGE SCALE GENOMIC DNA]</scope>
</reference>
<name>A0AAV4NS30_9ARAC</name>
<feature type="region of interest" description="Disordered" evidence="1">
    <location>
        <begin position="71"/>
        <end position="160"/>
    </location>
</feature>
<evidence type="ECO:0000256" key="1">
    <source>
        <dbReference type="SAM" id="MobiDB-lite"/>
    </source>
</evidence>
<evidence type="ECO:0000313" key="2">
    <source>
        <dbReference type="EMBL" id="GIX85932.1"/>
    </source>
</evidence>
<dbReference type="Proteomes" id="UP001054837">
    <property type="component" value="Unassembled WGS sequence"/>
</dbReference>
<organism evidence="2 3">
    <name type="scientific">Caerostris darwini</name>
    <dbReference type="NCBI Taxonomy" id="1538125"/>
    <lineage>
        <taxon>Eukaryota</taxon>
        <taxon>Metazoa</taxon>
        <taxon>Ecdysozoa</taxon>
        <taxon>Arthropoda</taxon>
        <taxon>Chelicerata</taxon>
        <taxon>Arachnida</taxon>
        <taxon>Araneae</taxon>
        <taxon>Araneomorphae</taxon>
        <taxon>Entelegynae</taxon>
        <taxon>Araneoidea</taxon>
        <taxon>Araneidae</taxon>
        <taxon>Caerostris</taxon>
    </lineage>
</organism>
<evidence type="ECO:0000313" key="3">
    <source>
        <dbReference type="Proteomes" id="UP001054837"/>
    </source>
</evidence>
<feature type="region of interest" description="Disordered" evidence="1">
    <location>
        <begin position="1"/>
        <end position="33"/>
    </location>
</feature>
<dbReference type="EMBL" id="BPLQ01001841">
    <property type="protein sequence ID" value="GIX85932.1"/>
    <property type="molecule type" value="Genomic_DNA"/>
</dbReference>
<comment type="caution">
    <text evidence="2">The sequence shown here is derived from an EMBL/GenBank/DDBJ whole genome shotgun (WGS) entry which is preliminary data.</text>
</comment>